<dbReference type="Proteomes" id="UP001302349">
    <property type="component" value="Chromosome"/>
</dbReference>
<feature type="transmembrane region" description="Helical" evidence="8">
    <location>
        <begin position="391"/>
        <end position="411"/>
    </location>
</feature>
<evidence type="ECO:0000256" key="4">
    <source>
        <dbReference type="ARBA" id="ARBA00022475"/>
    </source>
</evidence>
<keyword evidence="4 8" id="KW-1003">Cell membrane</keyword>
<keyword evidence="10" id="KW-1185">Reference proteome</keyword>
<gene>
    <name evidence="9" type="ORF">RT717_27800</name>
</gene>
<keyword evidence="6 8" id="KW-1133">Transmembrane helix</keyword>
<evidence type="ECO:0000256" key="3">
    <source>
        <dbReference type="ARBA" id="ARBA00022448"/>
    </source>
</evidence>
<keyword evidence="5 8" id="KW-0812">Transmembrane</keyword>
<keyword evidence="7 8" id="KW-0472">Membrane</keyword>
<evidence type="ECO:0000256" key="7">
    <source>
        <dbReference type="ARBA" id="ARBA00023136"/>
    </source>
</evidence>
<feature type="transmembrane region" description="Helical" evidence="8">
    <location>
        <begin position="222"/>
        <end position="242"/>
    </location>
</feature>
<accession>A0ABZ0ITF3</accession>
<dbReference type="PRINTS" id="PR00175">
    <property type="entry name" value="NAALASMPORT"/>
</dbReference>
<evidence type="ECO:0000313" key="9">
    <source>
        <dbReference type="EMBL" id="WOK06877.1"/>
    </source>
</evidence>
<evidence type="ECO:0000256" key="5">
    <source>
        <dbReference type="ARBA" id="ARBA00022692"/>
    </source>
</evidence>
<protein>
    <submittedName>
        <fullName evidence="9">Sodium:alanine symporter family protein</fullName>
    </submittedName>
</protein>
<dbReference type="InterPro" id="IPR001463">
    <property type="entry name" value="Na/Ala_symport"/>
</dbReference>
<feature type="transmembrane region" description="Helical" evidence="8">
    <location>
        <begin position="149"/>
        <end position="166"/>
    </location>
</feature>
<comment type="subcellular location">
    <subcellularLocation>
        <location evidence="1 8">Cell membrane</location>
        <topology evidence="1 8">Multi-pass membrane protein</topology>
    </subcellularLocation>
</comment>
<dbReference type="Pfam" id="PF01235">
    <property type="entry name" value="Na_Ala_symp"/>
    <property type="match status" value="1"/>
</dbReference>
<dbReference type="Gene3D" id="1.20.1740.10">
    <property type="entry name" value="Amino acid/polyamine transporter I"/>
    <property type="match status" value="1"/>
</dbReference>
<evidence type="ECO:0000256" key="2">
    <source>
        <dbReference type="ARBA" id="ARBA00009261"/>
    </source>
</evidence>
<evidence type="ECO:0000256" key="8">
    <source>
        <dbReference type="RuleBase" id="RU363064"/>
    </source>
</evidence>
<feature type="transmembrane region" description="Helical" evidence="8">
    <location>
        <begin position="358"/>
        <end position="379"/>
    </location>
</feature>
<feature type="transmembrane region" description="Helical" evidence="8">
    <location>
        <begin position="306"/>
        <end position="329"/>
    </location>
</feature>
<keyword evidence="3 8" id="KW-0813">Transport</keyword>
<feature type="transmembrane region" description="Helical" evidence="8">
    <location>
        <begin position="248"/>
        <end position="272"/>
    </location>
</feature>
<dbReference type="PANTHER" id="PTHR30330:SF3">
    <property type="entry name" value="TRANSCRIPTIONAL REGULATOR, LRP FAMILY"/>
    <property type="match status" value="1"/>
</dbReference>
<organism evidence="9 10">
    <name type="scientific">Imperialibacter roseus</name>
    <dbReference type="NCBI Taxonomy" id="1324217"/>
    <lineage>
        <taxon>Bacteria</taxon>
        <taxon>Pseudomonadati</taxon>
        <taxon>Bacteroidota</taxon>
        <taxon>Cytophagia</taxon>
        <taxon>Cytophagales</taxon>
        <taxon>Flammeovirgaceae</taxon>
        <taxon>Imperialibacter</taxon>
    </lineage>
</organism>
<sequence length="460" mass="49260">MDKIESFISAAANFVWGIPLLVLVMGGGIFFMFYSGFAPFSYFRHALDVLRGKYDDPDAPGDVSHFQALSGALAATIGMGNVSGVAIAIVMGGPGVIFWMWVSAFFGMATKFFTCTLAVMYRGKDSNGDVQGGPMYVITEGLGKKWKPLAVFFSVFCFFGATPIFQANQVIQVTNDVLLTPAGFTWAGSFGSNLVMGLAITALTCLVIFGGIKRIGLVASRIVPFMVVLYMACVLYIMGIHFFDIPHIFGMILSDAFTAKAAMGGAIGALIIEGAKRASFSNEAGIGTAPLMHGASKTKEPVREGLVAMMGPAIDTLIVCTLTGFAILATNVWQTTDTNGITLTGKAFEAAMPTVGPFLLFLCVLIFGFTTLFSYSYYGTKCVSFLAGAKYAHYFNYWYVSIIIVGSITTLTMVVDFINVMFGLMAIPTMVGAILLAPKVKAAANDYFGRVKRGELVKQS</sequence>
<feature type="transmembrane region" description="Helical" evidence="8">
    <location>
        <begin position="417"/>
        <end position="437"/>
    </location>
</feature>
<feature type="transmembrane region" description="Helical" evidence="8">
    <location>
        <begin position="14"/>
        <end position="34"/>
    </location>
</feature>
<evidence type="ECO:0000313" key="10">
    <source>
        <dbReference type="Proteomes" id="UP001302349"/>
    </source>
</evidence>
<reference evidence="9 10" key="1">
    <citation type="journal article" date="2023" name="Microbiol. Resour. Announc.">
        <title>Complete Genome Sequence of Imperialibacter roseus strain P4T.</title>
        <authorList>
            <person name="Tizabi D.R."/>
            <person name="Bachvaroff T."/>
            <person name="Hill R.T."/>
        </authorList>
    </citation>
    <scope>NUCLEOTIDE SEQUENCE [LARGE SCALE GENOMIC DNA]</scope>
    <source>
        <strain evidence="9 10">P4T</strain>
    </source>
</reference>
<evidence type="ECO:0000256" key="1">
    <source>
        <dbReference type="ARBA" id="ARBA00004651"/>
    </source>
</evidence>
<dbReference type="PANTHER" id="PTHR30330">
    <property type="entry name" value="AGSS FAMILY TRANSPORTER, SODIUM-ALANINE"/>
    <property type="match status" value="1"/>
</dbReference>
<dbReference type="EMBL" id="CP136051">
    <property type="protein sequence ID" value="WOK06877.1"/>
    <property type="molecule type" value="Genomic_DNA"/>
</dbReference>
<evidence type="ECO:0000256" key="6">
    <source>
        <dbReference type="ARBA" id="ARBA00022989"/>
    </source>
</evidence>
<keyword evidence="8" id="KW-0769">Symport</keyword>
<dbReference type="NCBIfam" id="TIGR00835">
    <property type="entry name" value="agcS"/>
    <property type="match status" value="1"/>
</dbReference>
<feature type="transmembrane region" description="Helical" evidence="8">
    <location>
        <begin position="186"/>
        <end position="210"/>
    </location>
</feature>
<name>A0ABZ0ITF3_9BACT</name>
<proteinExistence type="inferred from homology"/>
<comment type="similarity">
    <text evidence="2 8">Belongs to the alanine or glycine:cation symporter (AGCS) (TC 2.A.25) family.</text>
</comment>